<dbReference type="PANTHER" id="PTHR42823">
    <property type="entry name" value="ATP SYNTHASE SUBUNIT A, CHLOROPLASTIC"/>
    <property type="match status" value="1"/>
</dbReference>
<accession>A0A8J3GE70</accession>
<name>A0A8J3GE70_9BACT</name>
<dbReference type="EMBL" id="BMXG01000005">
    <property type="protein sequence ID" value="GHB96786.1"/>
    <property type="molecule type" value="Genomic_DNA"/>
</dbReference>
<dbReference type="AlphaFoldDB" id="A0A8J3GE70"/>
<evidence type="ECO:0000256" key="1">
    <source>
        <dbReference type="ARBA" id="ARBA00004141"/>
    </source>
</evidence>
<feature type="transmembrane region" description="Helical" evidence="11">
    <location>
        <begin position="241"/>
        <end position="259"/>
    </location>
</feature>
<keyword evidence="7 11" id="KW-1133">Transmembrane helix</keyword>
<evidence type="ECO:0000256" key="11">
    <source>
        <dbReference type="HAMAP-Rule" id="MF_01393"/>
    </source>
</evidence>
<feature type="transmembrane region" description="Helical" evidence="11">
    <location>
        <begin position="201"/>
        <end position="221"/>
    </location>
</feature>
<dbReference type="PANTHER" id="PTHR42823:SF3">
    <property type="entry name" value="ATP SYNTHASE SUBUNIT A, CHLOROPLASTIC"/>
    <property type="match status" value="1"/>
</dbReference>
<evidence type="ECO:0000256" key="10">
    <source>
        <dbReference type="ARBA" id="ARBA00023310"/>
    </source>
</evidence>
<feature type="transmembrane region" description="Helical" evidence="11">
    <location>
        <begin position="83"/>
        <end position="102"/>
    </location>
</feature>
<dbReference type="InterPro" id="IPR035908">
    <property type="entry name" value="F0_ATP_A_sf"/>
</dbReference>
<feature type="transmembrane region" description="Helical" evidence="11">
    <location>
        <begin position="20"/>
        <end position="46"/>
    </location>
</feature>
<dbReference type="GO" id="GO:0045259">
    <property type="term" value="C:proton-transporting ATP synthase complex"/>
    <property type="evidence" value="ECO:0007669"/>
    <property type="project" value="UniProtKB-KW"/>
</dbReference>
<comment type="similarity">
    <text evidence="2 11 12">Belongs to the ATPase A chain family.</text>
</comment>
<organism evidence="13 14">
    <name type="scientific">Cerasicoccus arenae</name>
    <dbReference type="NCBI Taxonomy" id="424488"/>
    <lineage>
        <taxon>Bacteria</taxon>
        <taxon>Pseudomonadati</taxon>
        <taxon>Verrucomicrobiota</taxon>
        <taxon>Opitutia</taxon>
        <taxon>Puniceicoccales</taxon>
        <taxon>Cerasicoccaceae</taxon>
        <taxon>Cerasicoccus</taxon>
    </lineage>
</organism>
<evidence type="ECO:0000256" key="9">
    <source>
        <dbReference type="ARBA" id="ARBA00023136"/>
    </source>
</evidence>
<dbReference type="Gene3D" id="1.20.120.220">
    <property type="entry name" value="ATP synthase, F0 complex, subunit A"/>
    <property type="match status" value="1"/>
</dbReference>
<evidence type="ECO:0000256" key="8">
    <source>
        <dbReference type="ARBA" id="ARBA00023065"/>
    </source>
</evidence>
<comment type="caution">
    <text evidence="13">The sequence shown here is derived from an EMBL/GenBank/DDBJ whole genome shotgun (WGS) entry which is preliminary data.</text>
</comment>
<dbReference type="Pfam" id="PF00119">
    <property type="entry name" value="ATP-synt_A"/>
    <property type="match status" value="1"/>
</dbReference>
<dbReference type="Proteomes" id="UP000642829">
    <property type="component" value="Unassembled WGS sequence"/>
</dbReference>
<evidence type="ECO:0000256" key="7">
    <source>
        <dbReference type="ARBA" id="ARBA00022989"/>
    </source>
</evidence>
<dbReference type="SUPFAM" id="SSF81336">
    <property type="entry name" value="F1F0 ATP synthase subunit A"/>
    <property type="match status" value="2"/>
</dbReference>
<dbReference type="NCBIfam" id="TIGR01131">
    <property type="entry name" value="ATP_synt_6_or_A"/>
    <property type="match status" value="1"/>
</dbReference>
<dbReference type="GO" id="GO:0042777">
    <property type="term" value="P:proton motive force-driven plasma membrane ATP synthesis"/>
    <property type="evidence" value="ECO:0007669"/>
    <property type="project" value="TreeGrafter"/>
</dbReference>
<dbReference type="GO" id="GO:0005886">
    <property type="term" value="C:plasma membrane"/>
    <property type="evidence" value="ECO:0007669"/>
    <property type="project" value="UniProtKB-SubCell"/>
</dbReference>
<evidence type="ECO:0000256" key="6">
    <source>
        <dbReference type="ARBA" id="ARBA00022781"/>
    </source>
</evidence>
<evidence type="ECO:0000313" key="14">
    <source>
        <dbReference type="Proteomes" id="UP000642829"/>
    </source>
</evidence>
<keyword evidence="9 11" id="KW-0472">Membrane</keyword>
<dbReference type="InterPro" id="IPR045082">
    <property type="entry name" value="ATP_syn_F0_a_bact/chloroplast"/>
</dbReference>
<evidence type="ECO:0000256" key="4">
    <source>
        <dbReference type="ARBA" id="ARBA00022547"/>
    </source>
</evidence>
<feature type="transmembrane region" description="Helical" evidence="11">
    <location>
        <begin position="266"/>
        <end position="284"/>
    </location>
</feature>
<evidence type="ECO:0000256" key="3">
    <source>
        <dbReference type="ARBA" id="ARBA00022448"/>
    </source>
</evidence>
<reference evidence="13" key="2">
    <citation type="submission" date="2020-09" db="EMBL/GenBank/DDBJ databases">
        <authorList>
            <person name="Sun Q."/>
            <person name="Kim S."/>
        </authorList>
    </citation>
    <scope>NUCLEOTIDE SEQUENCE</scope>
    <source>
        <strain evidence="13">KCTC 12870</strain>
    </source>
</reference>
<keyword evidence="4 11" id="KW-0138">CF(0)</keyword>
<comment type="function">
    <text evidence="11 12">Key component of the proton channel; it plays a direct role in the translocation of protons across the membrane.</text>
</comment>
<keyword evidence="3 11" id="KW-0813">Transport</keyword>
<evidence type="ECO:0000256" key="2">
    <source>
        <dbReference type="ARBA" id="ARBA00006810"/>
    </source>
</evidence>
<evidence type="ECO:0000256" key="5">
    <source>
        <dbReference type="ARBA" id="ARBA00022692"/>
    </source>
</evidence>
<sequence length="293" mass="32178">MASSGGTGVSPYAYKLFSVFGIPVTNAMVTGWVISILLIIGIKLMVGTPKLIPSRGQAMMEGMLTGVLDIMEPIIGKKLIKKVFPILITLFVFILINNWSGLLPGVGSFGHFVADKAIAADQVAAEVAQGHQVRAFDGQNYVGHFYYYFRPANADLNTTLALAIISFIAWIWYVLRYAGPGLLFYDLFGNKADKKEVPKPIYFMLFFVFIGVGAIECVSILSRLVSLPFRLFGNVFGGENLLTSMHGMIAWFVPVPFFFLEILIGLVQALVFTLLTAVYIGLIVNHGDDEHAH</sequence>
<comment type="subcellular location">
    <subcellularLocation>
        <location evidence="11 12">Cell membrane</location>
        <topology evidence="11 12">Multi-pass membrane protein</topology>
    </subcellularLocation>
    <subcellularLocation>
        <location evidence="1">Membrane</location>
        <topology evidence="1">Multi-pass membrane protein</topology>
    </subcellularLocation>
</comment>
<keyword evidence="5 11" id="KW-0812">Transmembrane</keyword>
<dbReference type="CDD" id="cd00310">
    <property type="entry name" value="ATP-synt_Fo_a_6"/>
    <property type="match status" value="1"/>
</dbReference>
<dbReference type="GO" id="GO:0046933">
    <property type="term" value="F:proton-transporting ATP synthase activity, rotational mechanism"/>
    <property type="evidence" value="ECO:0007669"/>
    <property type="project" value="UniProtKB-UniRule"/>
</dbReference>
<proteinExistence type="inferred from homology"/>
<evidence type="ECO:0000256" key="12">
    <source>
        <dbReference type="RuleBase" id="RU000483"/>
    </source>
</evidence>
<reference evidence="13" key="1">
    <citation type="journal article" date="2014" name="Int. J. Syst. Evol. Microbiol.">
        <title>Complete genome sequence of Corynebacterium casei LMG S-19264T (=DSM 44701T), isolated from a smear-ripened cheese.</title>
        <authorList>
            <consortium name="US DOE Joint Genome Institute (JGI-PGF)"/>
            <person name="Walter F."/>
            <person name="Albersmeier A."/>
            <person name="Kalinowski J."/>
            <person name="Ruckert C."/>
        </authorList>
    </citation>
    <scope>NUCLEOTIDE SEQUENCE</scope>
    <source>
        <strain evidence="13">KCTC 12870</strain>
    </source>
</reference>
<keyword evidence="10 11" id="KW-0066">ATP synthesis</keyword>
<keyword evidence="8 11" id="KW-0406">Ion transport</keyword>
<keyword evidence="11" id="KW-1003">Cell membrane</keyword>
<dbReference type="InterPro" id="IPR000568">
    <property type="entry name" value="ATP_synth_F0_asu"/>
</dbReference>
<feature type="transmembrane region" description="Helical" evidence="11">
    <location>
        <begin position="156"/>
        <end position="175"/>
    </location>
</feature>
<keyword evidence="14" id="KW-1185">Reference proteome</keyword>
<dbReference type="HAMAP" id="MF_01393">
    <property type="entry name" value="ATP_synth_a_bact"/>
    <property type="match status" value="1"/>
</dbReference>
<evidence type="ECO:0000313" key="13">
    <source>
        <dbReference type="EMBL" id="GHB96786.1"/>
    </source>
</evidence>
<keyword evidence="6 11" id="KW-0375">Hydrogen ion transport</keyword>
<protein>
    <recommendedName>
        <fullName evidence="11 12">ATP synthase subunit a</fullName>
    </recommendedName>
    <alternativeName>
        <fullName evidence="11">ATP synthase F0 sector subunit a</fullName>
    </alternativeName>
    <alternativeName>
        <fullName evidence="11">F-ATPase subunit 6</fullName>
    </alternativeName>
</protein>
<gene>
    <name evidence="11 13" type="primary">atpB</name>
    <name evidence="13" type="ORF">GCM10007047_10910</name>
</gene>